<protein>
    <submittedName>
        <fullName evidence="1">Uncharacterized protein</fullName>
    </submittedName>
</protein>
<sequence>MWSTESKSYQEENQGWSTSIVCLFLPEAMKSKLKPEFDTSGRQTANSLLKNSCCYIPTARKLAMV</sequence>
<dbReference type="Proteomes" id="UP001162162">
    <property type="component" value="Unassembled WGS sequence"/>
</dbReference>
<accession>A0AAV8YJC7</accession>
<keyword evidence="2" id="KW-1185">Reference proteome</keyword>
<name>A0AAV8YJC7_9CUCU</name>
<comment type="caution">
    <text evidence="1">The sequence shown here is derived from an EMBL/GenBank/DDBJ whole genome shotgun (WGS) entry which is preliminary data.</text>
</comment>
<evidence type="ECO:0000313" key="2">
    <source>
        <dbReference type="Proteomes" id="UP001162162"/>
    </source>
</evidence>
<proteinExistence type="predicted"/>
<evidence type="ECO:0000313" key="1">
    <source>
        <dbReference type="EMBL" id="KAJ8951075.1"/>
    </source>
</evidence>
<dbReference type="AlphaFoldDB" id="A0AAV8YJC7"/>
<reference evidence="1" key="1">
    <citation type="journal article" date="2023" name="Insect Mol. Biol.">
        <title>Genome sequencing provides insights into the evolution of gene families encoding plant cell wall-degrading enzymes in longhorned beetles.</title>
        <authorList>
            <person name="Shin N.R."/>
            <person name="Okamura Y."/>
            <person name="Kirsch R."/>
            <person name="Pauchet Y."/>
        </authorList>
    </citation>
    <scope>NUCLEOTIDE SEQUENCE</scope>
    <source>
        <strain evidence="1">AMC_N1</strain>
    </source>
</reference>
<gene>
    <name evidence="1" type="ORF">NQ318_003773</name>
</gene>
<dbReference type="EMBL" id="JAPWTK010000090">
    <property type="protein sequence ID" value="KAJ8951075.1"/>
    <property type="molecule type" value="Genomic_DNA"/>
</dbReference>
<organism evidence="1 2">
    <name type="scientific">Aromia moschata</name>
    <dbReference type="NCBI Taxonomy" id="1265417"/>
    <lineage>
        <taxon>Eukaryota</taxon>
        <taxon>Metazoa</taxon>
        <taxon>Ecdysozoa</taxon>
        <taxon>Arthropoda</taxon>
        <taxon>Hexapoda</taxon>
        <taxon>Insecta</taxon>
        <taxon>Pterygota</taxon>
        <taxon>Neoptera</taxon>
        <taxon>Endopterygota</taxon>
        <taxon>Coleoptera</taxon>
        <taxon>Polyphaga</taxon>
        <taxon>Cucujiformia</taxon>
        <taxon>Chrysomeloidea</taxon>
        <taxon>Cerambycidae</taxon>
        <taxon>Cerambycinae</taxon>
        <taxon>Callichromatini</taxon>
        <taxon>Aromia</taxon>
    </lineage>
</organism>